<dbReference type="Proteomes" id="UP001062223">
    <property type="component" value="Chromosome"/>
</dbReference>
<feature type="transmembrane region" description="Helical" evidence="8">
    <location>
        <begin position="231"/>
        <end position="253"/>
    </location>
</feature>
<dbReference type="PANTHER" id="PTHR33908">
    <property type="entry name" value="MANNOSYLTRANSFERASE YKCB-RELATED"/>
    <property type="match status" value="1"/>
</dbReference>
<feature type="transmembrane region" description="Helical" evidence="8">
    <location>
        <begin position="189"/>
        <end position="219"/>
    </location>
</feature>
<evidence type="ECO:0000256" key="4">
    <source>
        <dbReference type="ARBA" id="ARBA00022679"/>
    </source>
</evidence>
<keyword evidence="3" id="KW-0328">Glycosyltransferase</keyword>
<evidence type="ECO:0000256" key="5">
    <source>
        <dbReference type="ARBA" id="ARBA00022692"/>
    </source>
</evidence>
<dbReference type="InterPro" id="IPR038731">
    <property type="entry name" value="RgtA/B/C-like"/>
</dbReference>
<dbReference type="Pfam" id="PF13231">
    <property type="entry name" value="PMT_2"/>
    <property type="match status" value="1"/>
</dbReference>
<feature type="transmembrane region" description="Helical" evidence="8">
    <location>
        <begin position="166"/>
        <end position="183"/>
    </location>
</feature>
<reference evidence="10" key="1">
    <citation type="submission" date="2022-09" db="EMBL/GenBank/DDBJ databases">
        <title>Taxonomy of Curtobacterium flaccumfaciens.</title>
        <authorList>
            <person name="Osdaghi E."/>
            <person name="Taghavi S.M."/>
            <person name="Hamidizade M."/>
            <person name="Abachi H."/>
            <person name="Fazliarab A."/>
            <person name="Baeyen S."/>
            <person name="Portier P."/>
            <person name="Van Vaerenbergh J."/>
            <person name="Jacques M.-A."/>
        </authorList>
    </citation>
    <scope>NUCLEOTIDE SEQUENCE</scope>
    <source>
        <strain evidence="10">AGQB46</strain>
    </source>
</reference>
<accession>A0A9Q9T4W3</accession>
<evidence type="ECO:0000256" key="1">
    <source>
        <dbReference type="ARBA" id="ARBA00004651"/>
    </source>
</evidence>
<dbReference type="InterPro" id="IPR050297">
    <property type="entry name" value="LipidA_mod_glycosyltrf_83"/>
</dbReference>
<keyword evidence="4" id="KW-0808">Transferase</keyword>
<feature type="transmembrane region" description="Helical" evidence="8">
    <location>
        <begin position="388"/>
        <end position="407"/>
    </location>
</feature>
<dbReference type="EMBL" id="CP106879">
    <property type="protein sequence ID" value="UYC82327.1"/>
    <property type="molecule type" value="Genomic_DNA"/>
</dbReference>
<feature type="domain" description="Glycosyltransferase RgtA/B/C/D-like" evidence="9">
    <location>
        <begin position="115"/>
        <end position="242"/>
    </location>
</feature>
<evidence type="ECO:0000259" key="9">
    <source>
        <dbReference type="Pfam" id="PF13231"/>
    </source>
</evidence>
<dbReference type="AlphaFoldDB" id="A0A9Q9T4W3"/>
<evidence type="ECO:0000256" key="8">
    <source>
        <dbReference type="SAM" id="Phobius"/>
    </source>
</evidence>
<dbReference type="GO" id="GO:0005886">
    <property type="term" value="C:plasma membrane"/>
    <property type="evidence" value="ECO:0007669"/>
    <property type="project" value="UniProtKB-SubCell"/>
</dbReference>
<organism evidence="10 11">
    <name type="scientific">Curtobacterium poinsettiae</name>
    <dbReference type="NCBI Taxonomy" id="159612"/>
    <lineage>
        <taxon>Bacteria</taxon>
        <taxon>Bacillati</taxon>
        <taxon>Actinomycetota</taxon>
        <taxon>Actinomycetes</taxon>
        <taxon>Micrococcales</taxon>
        <taxon>Microbacteriaceae</taxon>
        <taxon>Curtobacterium</taxon>
    </lineage>
</organism>
<evidence type="ECO:0000256" key="6">
    <source>
        <dbReference type="ARBA" id="ARBA00022989"/>
    </source>
</evidence>
<keyword evidence="6 8" id="KW-1133">Transmembrane helix</keyword>
<dbReference type="KEGG" id="cpoi:OE229_07655"/>
<keyword evidence="2" id="KW-1003">Cell membrane</keyword>
<feature type="transmembrane region" description="Helical" evidence="8">
    <location>
        <begin position="346"/>
        <end position="367"/>
    </location>
</feature>
<evidence type="ECO:0000256" key="2">
    <source>
        <dbReference type="ARBA" id="ARBA00022475"/>
    </source>
</evidence>
<feature type="transmembrane region" description="Helical" evidence="8">
    <location>
        <begin position="141"/>
        <end position="159"/>
    </location>
</feature>
<feature type="transmembrane region" description="Helical" evidence="8">
    <location>
        <begin position="119"/>
        <end position="135"/>
    </location>
</feature>
<feature type="transmembrane region" description="Helical" evidence="8">
    <location>
        <begin position="90"/>
        <end position="107"/>
    </location>
</feature>
<evidence type="ECO:0000313" key="11">
    <source>
        <dbReference type="Proteomes" id="UP001062223"/>
    </source>
</evidence>
<dbReference type="GO" id="GO:0016763">
    <property type="term" value="F:pentosyltransferase activity"/>
    <property type="evidence" value="ECO:0007669"/>
    <property type="project" value="TreeGrafter"/>
</dbReference>
<feature type="transmembrane region" description="Helical" evidence="8">
    <location>
        <begin position="297"/>
        <end position="317"/>
    </location>
</feature>
<protein>
    <recommendedName>
        <fullName evidence="9">Glycosyltransferase RgtA/B/C/D-like domain-containing protein</fullName>
    </recommendedName>
</protein>
<dbReference type="GO" id="GO:0009103">
    <property type="term" value="P:lipopolysaccharide biosynthetic process"/>
    <property type="evidence" value="ECO:0007669"/>
    <property type="project" value="UniProtKB-ARBA"/>
</dbReference>
<feature type="transmembrane region" description="Helical" evidence="8">
    <location>
        <begin position="324"/>
        <end position="340"/>
    </location>
</feature>
<evidence type="ECO:0000256" key="7">
    <source>
        <dbReference type="ARBA" id="ARBA00023136"/>
    </source>
</evidence>
<evidence type="ECO:0000256" key="3">
    <source>
        <dbReference type="ARBA" id="ARBA00022676"/>
    </source>
</evidence>
<feature type="transmembrane region" description="Helical" evidence="8">
    <location>
        <begin position="32"/>
        <end position="51"/>
    </location>
</feature>
<comment type="subcellular location">
    <subcellularLocation>
        <location evidence="1">Cell membrane</location>
        <topology evidence="1">Multi-pass membrane protein</topology>
    </subcellularLocation>
</comment>
<sequence length="662" mass="71408">MTASITDTTGIPIRGAAAAHRSGIGAWFRRHAASLTWLLPVVAVTVLVQAWNMSGTPQRIDDEGTYTAQAWAITNLGELTHYTYWYDHPPLGWIQIAGYTGLTGAFARYPFAVEAGREAMVFFSAVSSILLFVLARRLGAGRITAAAAGLVFALSPLALQYHRTVYIDNVATPWLLAAFVLVLSRRQQLAGFAGAAACLGIAVLSKETYLLALPFLIWMAVRRADTSTRRYTLSVAGAVLVLIGGGYLLLAAVKGELVPGNGRVSLWEGVTYQLGSRTASGSVFDVGSLANEAAAQWWALDPVFIVLGSVAAFVGLFLRRVRPIAAMLVFLLAVMFRPNGYLPVPYVIMLIPFAALLVAYTVERAVLTIAGRVHTRGWFGPRARRGLGITWAVVTTAALVVAVPLWGTQLRGFLLGNLDLPMQQAEQWVGDNVPKSSRLLVDDAMWVDLVDDGFARNNVVWYYKLDTDGAVERQSPNGWKDSDYVITTDSMRTGGNSSTDVRQAIENSTAVATFGTGDQQVEVRRIHAEGASAAETAITRATDVRKTLGTELASNPSLRADDGTKSQFRAGQVDSRAMIALGQVLADQDVRVDRFTPRTGETGQPFRTVVLHTSDDASAARVLRTFDAMSEAFRPDSVEREGARLTVTYAPADPTTTATSAS</sequence>
<keyword evidence="5 8" id="KW-0812">Transmembrane</keyword>
<proteinExistence type="predicted"/>
<keyword evidence="7 8" id="KW-0472">Membrane</keyword>
<evidence type="ECO:0000313" key="10">
    <source>
        <dbReference type="EMBL" id="UYC82327.1"/>
    </source>
</evidence>
<dbReference type="RefSeq" id="WP_262137285.1">
    <property type="nucleotide sequence ID" value="NZ_CP106879.1"/>
</dbReference>
<gene>
    <name evidence="10" type="ORF">OE229_07655</name>
</gene>
<name>A0A9Q9T4W3_9MICO</name>
<dbReference type="PANTHER" id="PTHR33908:SF11">
    <property type="entry name" value="MEMBRANE PROTEIN"/>
    <property type="match status" value="1"/>
</dbReference>